<organism evidence="1 2">
    <name type="scientific">Candidatus Beckwithbacteria bacterium RBG_13_42_9</name>
    <dbReference type="NCBI Taxonomy" id="1797457"/>
    <lineage>
        <taxon>Bacteria</taxon>
        <taxon>Candidatus Beckwithiibacteriota</taxon>
    </lineage>
</organism>
<dbReference type="Proteomes" id="UP000177006">
    <property type="component" value="Unassembled WGS sequence"/>
</dbReference>
<proteinExistence type="predicted"/>
<comment type="caution">
    <text evidence="1">The sequence shown here is derived from an EMBL/GenBank/DDBJ whole genome shotgun (WGS) entry which is preliminary data.</text>
</comment>
<gene>
    <name evidence="1" type="ORF">A2160_05635</name>
</gene>
<dbReference type="AlphaFoldDB" id="A0A1F5E602"/>
<reference evidence="1 2" key="1">
    <citation type="journal article" date="2016" name="Nat. Commun.">
        <title>Thousands of microbial genomes shed light on interconnected biogeochemical processes in an aquifer system.</title>
        <authorList>
            <person name="Anantharaman K."/>
            <person name="Brown C.T."/>
            <person name="Hug L.A."/>
            <person name="Sharon I."/>
            <person name="Castelle C.J."/>
            <person name="Probst A.J."/>
            <person name="Thomas B.C."/>
            <person name="Singh A."/>
            <person name="Wilkins M.J."/>
            <person name="Karaoz U."/>
            <person name="Brodie E.L."/>
            <person name="Williams K.H."/>
            <person name="Hubbard S.S."/>
            <person name="Banfield J.F."/>
        </authorList>
    </citation>
    <scope>NUCLEOTIDE SEQUENCE [LARGE SCALE GENOMIC DNA]</scope>
</reference>
<evidence type="ECO:0000313" key="1">
    <source>
        <dbReference type="EMBL" id="OGD62839.1"/>
    </source>
</evidence>
<sequence>MPSSGEETFPVAEIFATLSVPDQLRQCRQGWAQTEVLIKRCQRIADRLDADPENPATRQQFQDASEEYVAQTSRVDEKEEALVANFVAEAELPELPGLAPREVPGRLQTPTCYEEIWLPSSQEEWKQSLKHGFKKAYCPWLPGPEDLSFLAVHGDEIEQAWGYFNGEVETQISAFFLSRRLKDGIGPKKWQIWAGSKRILGVEIEASEARAEQLKIWLGKGHDGAMRMPGPEEVEAAMQGTKSAVAWGAEKGADINIAYAYRQMALLRWEIEEGLDLYPQAENRLLDAYTNLLAAMEFNYPEHGIPRHEVFNLVDSYATLLMGGRDTQEGFSTACRANGDHYLDYVDAFFLLAAELRLMRSDYLKQSFMAKFPQRCLFGSHSLAFTNPVGIFMTMAAMYFRMTPQQRQTFDPIIMPAMRDVSHKMAFDWVVTEKADQLHVPGGSLHQRNYPEEGEKPLSEEVELAKFHHMRGLRFFKEGKKRVFKQGWQVPLGTKMYVETGWPYRIEGYGSERFVIEDKVLRFVGGETEETQAETGLSLRPEEVTLAVTAAERIGPEMQLAIQEMLLAKPEVGKLECVSSVATMLEMLLGEKVKSTELHEILLWLGQISQQADSIGEASHDELVRILDECRKRPDFASADTLSQLMIMYSVFGVLPKEMVVERVLESFKAAGEIYPVRLALLFENMSREDLAGQGLDLAGYSSPVFAGREAIAQARAAGLEPEQAPYRLLVEKQFAKALEHIGGYMQYDWSMTSVLRSLMTAEKQGVFFAQCLPQAEVMVGLMGLMAPGIKAFPIYRIVDDRLSLAEWYASLEKGNQPIAFDHMLAEADFRDQHKDVHACVADVTEARLMLTDRIEYDHNRTSRTANSRVANYPRLRRLGFPGEIQAWKAIGYGSEADDQTSLLLAALAADFPELECYREEFAPDDVFLNKEMAADRKHSQSQRLDALHKLLQVAPREVARYMEAAKDRGSFLSQLQEQIDLVVEARDFIPAIFLTNILAHTRAASPEMKEGALAMRQSAIKQLVVDRSSRESLEKGLSYFQDILTEADREEIIAAWESFQAELAAQKEKQQEFVEQFLHQAKVDYASAMVEARREAKQIDHEETRARKETLLEDKSLGEVTAEVVAAADRARNEAVVAQNQAGVVDAGLFTHLIQITPGESEAALRSILKAVPPEKIDACLLGLQLLLYKSEATHYFKGSPELINAAWTSFAEAAKAVTGRNLPCSRAELRLNGKAIVARHGLLVGGSVTRLIEGN</sequence>
<accession>A0A1F5E602</accession>
<name>A0A1F5E602_9BACT</name>
<dbReference type="EMBL" id="MEZK01000015">
    <property type="protein sequence ID" value="OGD62839.1"/>
    <property type="molecule type" value="Genomic_DNA"/>
</dbReference>
<evidence type="ECO:0000313" key="2">
    <source>
        <dbReference type="Proteomes" id="UP000177006"/>
    </source>
</evidence>
<protein>
    <submittedName>
        <fullName evidence="1">Uncharacterized protein</fullName>
    </submittedName>
</protein>